<feature type="region of interest" description="Disordered" evidence="1">
    <location>
        <begin position="94"/>
        <end position="131"/>
    </location>
</feature>
<evidence type="ECO:0000313" key="3">
    <source>
        <dbReference type="Proteomes" id="UP001359485"/>
    </source>
</evidence>
<sequence length="190" mass="21008">MRRYTSISNSSVIHHSRATAGTNLMQASGGIEGLPECIDTCKRAYEHRQVVLSRQVKSTSGCDVNATLSHSGTEQEFTIKLRYRTDKDVSLVNGVRGRRQQETPGGPERPPERKKGERKDLKGGPLRPPHSLTVVLQQDEGREATDNLGCDTTTQNQVECCTPWLDGRGPDQEKPHRFDSNPNTCSHGEG</sequence>
<feature type="compositionally biased region" description="Polar residues" evidence="1">
    <location>
        <begin position="180"/>
        <end position="190"/>
    </location>
</feature>
<reference evidence="2 3" key="1">
    <citation type="submission" date="2023-09" db="EMBL/GenBank/DDBJ databases">
        <title>Genomes of two closely related lineages of the louse Polyplax serrata with different host specificities.</title>
        <authorList>
            <person name="Martinu J."/>
            <person name="Tarabai H."/>
            <person name="Stefka J."/>
            <person name="Hypsa V."/>
        </authorList>
    </citation>
    <scope>NUCLEOTIDE SEQUENCE [LARGE SCALE GENOMIC DNA]</scope>
    <source>
        <strain evidence="2">98ZLc_SE</strain>
    </source>
</reference>
<gene>
    <name evidence="2" type="ORF">RUM44_004071</name>
</gene>
<evidence type="ECO:0000313" key="2">
    <source>
        <dbReference type="EMBL" id="KAK6633464.1"/>
    </source>
</evidence>
<keyword evidence="3" id="KW-1185">Reference proteome</keyword>
<accession>A0ABR1B1T6</accession>
<dbReference type="EMBL" id="JAWJWF010000004">
    <property type="protein sequence ID" value="KAK6633464.1"/>
    <property type="molecule type" value="Genomic_DNA"/>
</dbReference>
<dbReference type="Proteomes" id="UP001359485">
    <property type="component" value="Unassembled WGS sequence"/>
</dbReference>
<feature type="compositionally biased region" description="Basic and acidic residues" evidence="1">
    <location>
        <begin position="168"/>
        <end position="179"/>
    </location>
</feature>
<comment type="caution">
    <text evidence="2">The sequence shown here is derived from an EMBL/GenBank/DDBJ whole genome shotgun (WGS) entry which is preliminary data.</text>
</comment>
<protein>
    <submittedName>
        <fullName evidence="2">Uncharacterized protein</fullName>
    </submittedName>
</protein>
<name>A0ABR1B1T6_POLSC</name>
<proteinExistence type="predicted"/>
<feature type="compositionally biased region" description="Basic and acidic residues" evidence="1">
    <location>
        <begin position="109"/>
        <end position="122"/>
    </location>
</feature>
<organism evidence="2 3">
    <name type="scientific">Polyplax serrata</name>
    <name type="common">Common mouse louse</name>
    <dbReference type="NCBI Taxonomy" id="468196"/>
    <lineage>
        <taxon>Eukaryota</taxon>
        <taxon>Metazoa</taxon>
        <taxon>Ecdysozoa</taxon>
        <taxon>Arthropoda</taxon>
        <taxon>Hexapoda</taxon>
        <taxon>Insecta</taxon>
        <taxon>Pterygota</taxon>
        <taxon>Neoptera</taxon>
        <taxon>Paraneoptera</taxon>
        <taxon>Psocodea</taxon>
        <taxon>Troctomorpha</taxon>
        <taxon>Phthiraptera</taxon>
        <taxon>Anoplura</taxon>
        <taxon>Polyplacidae</taxon>
        <taxon>Polyplax</taxon>
    </lineage>
</organism>
<evidence type="ECO:0000256" key="1">
    <source>
        <dbReference type="SAM" id="MobiDB-lite"/>
    </source>
</evidence>
<feature type="region of interest" description="Disordered" evidence="1">
    <location>
        <begin position="162"/>
        <end position="190"/>
    </location>
</feature>